<feature type="transmembrane region" description="Helical" evidence="1">
    <location>
        <begin position="168"/>
        <end position="188"/>
    </location>
</feature>
<evidence type="ECO:0000313" key="3">
    <source>
        <dbReference type="Proteomes" id="UP000027987"/>
    </source>
</evidence>
<keyword evidence="1" id="KW-1133">Transmembrane helix</keyword>
<keyword evidence="1" id="KW-0472">Membrane</keyword>
<organism evidence="2 3">
    <name type="scientific">Dyella japonica A8</name>
    <dbReference type="NCBI Taxonomy" id="1217721"/>
    <lineage>
        <taxon>Bacteria</taxon>
        <taxon>Pseudomonadati</taxon>
        <taxon>Pseudomonadota</taxon>
        <taxon>Gammaproteobacteria</taxon>
        <taxon>Lysobacterales</taxon>
        <taxon>Rhodanobacteraceae</taxon>
        <taxon>Dyella</taxon>
    </lineage>
</organism>
<keyword evidence="3" id="KW-1185">Reference proteome</keyword>
<feature type="transmembrane region" description="Helical" evidence="1">
    <location>
        <begin position="143"/>
        <end position="162"/>
    </location>
</feature>
<feature type="transmembrane region" description="Helical" evidence="1">
    <location>
        <begin position="309"/>
        <end position="330"/>
    </location>
</feature>
<feature type="transmembrane region" description="Helical" evidence="1">
    <location>
        <begin position="47"/>
        <end position="70"/>
    </location>
</feature>
<reference evidence="2 3" key="1">
    <citation type="submission" date="2014-07" db="EMBL/GenBank/DDBJ databases">
        <title>Complete Genome Sequence of Dyella japonica Strain A8 Isolated from Malaysian Tropical Soil.</title>
        <authorList>
            <person name="Hui R.K.H."/>
            <person name="Chen J.-W."/>
            <person name="Chan K.-G."/>
            <person name="Leung F.C.C."/>
        </authorList>
    </citation>
    <scope>NUCLEOTIDE SEQUENCE [LARGE SCALE GENOMIC DNA]</scope>
    <source>
        <strain evidence="2 3">A8</strain>
    </source>
</reference>
<dbReference type="PATRIC" id="fig|1217721.7.peg.675"/>
<feature type="transmembrane region" description="Helical" evidence="1">
    <location>
        <begin position="20"/>
        <end position="41"/>
    </location>
</feature>
<dbReference type="OrthoDB" id="5959274at2"/>
<accession>A0A075JWS1</accession>
<feature type="transmembrane region" description="Helical" evidence="1">
    <location>
        <begin position="425"/>
        <end position="445"/>
    </location>
</feature>
<protein>
    <submittedName>
        <fullName evidence="2">Uncharacterized protein</fullName>
    </submittedName>
</protein>
<sequence>MNLHGIWIAPWHAMRRPTRWMILVFSALLAAGTVAVATLTMRGPGHAYWAPVTAMLLSFGVFMLVAFGLSPCLLLAIDGRQMRLPRLEREASAAVLLYGTLLVLVPGLLIGGTGGYMLNVMAALAAAVASGLAMALLPRTVSFFVWMLPAAFNILQPVLHLPRPVDSAFAPFCGVLTLVFGVTSLVCWRRIMRSAQPYDCTPVLMQLRTGWRGGWGSWGGAGLDPSTQVRRNPAWLRPRLALRQSGPAYPVLSLRIGLGGLFAPLTVAGRLLQLSVVLGSALIVVLQLGSQAAQRNPGHFSENFVHSSLTGLLMWGAGFGGSMMAIMPIAQLMQRWAKQNAELPLLALLPGLGDATRVKRRLLCASLLPPIAAMTGFLILGLMAAVLLHAGALSVCAMLLTLGGGAAFLSAFIVSVIGGRPLGRWPSAGLCVFGYVLFSTSIFIPMLDTEGMVTHQYLVWFAGAWAVLFAVLGWLAWRGWRGLAHRPHPFIANPA</sequence>
<feature type="transmembrane region" description="Helical" evidence="1">
    <location>
        <begin position="271"/>
        <end position="289"/>
    </location>
</feature>
<name>A0A075JWS1_9GAMM</name>
<feature type="transmembrane region" description="Helical" evidence="1">
    <location>
        <begin position="457"/>
        <end position="477"/>
    </location>
</feature>
<dbReference type="EMBL" id="CP008884">
    <property type="protein sequence ID" value="AIF46334.1"/>
    <property type="molecule type" value="Genomic_DNA"/>
</dbReference>
<evidence type="ECO:0000256" key="1">
    <source>
        <dbReference type="SAM" id="Phobius"/>
    </source>
</evidence>
<dbReference type="STRING" id="1217721.HY57_03220"/>
<evidence type="ECO:0000313" key="2">
    <source>
        <dbReference type="EMBL" id="AIF46334.1"/>
    </source>
</evidence>
<feature type="transmembrane region" description="Helical" evidence="1">
    <location>
        <begin position="116"/>
        <end position="136"/>
    </location>
</feature>
<feature type="transmembrane region" description="Helical" evidence="1">
    <location>
        <begin position="392"/>
        <end position="418"/>
    </location>
</feature>
<gene>
    <name evidence="2" type="ORF">HY57_03220</name>
</gene>
<dbReference type="HOGENOM" id="CLU_546092_0_0_6"/>
<feature type="transmembrane region" description="Helical" evidence="1">
    <location>
        <begin position="91"/>
        <end position="110"/>
    </location>
</feature>
<keyword evidence="1" id="KW-0812">Transmembrane</keyword>
<dbReference type="Proteomes" id="UP000027987">
    <property type="component" value="Chromosome"/>
</dbReference>
<dbReference type="RefSeq" id="WP_019464201.1">
    <property type="nucleotide sequence ID" value="NZ_ALOY01000113.1"/>
</dbReference>
<proteinExistence type="predicted"/>
<dbReference type="KEGG" id="dja:HY57_03220"/>
<feature type="transmembrane region" description="Helical" evidence="1">
    <location>
        <begin position="362"/>
        <end position="386"/>
    </location>
</feature>
<dbReference type="AlphaFoldDB" id="A0A075JWS1"/>